<keyword evidence="5" id="KW-0812">Transmembrane</keyword>
<dbReference type="Pfam" id="PF13432">
    <property type="entry name" value="TPR_16"/>
    <property type="match status" value="1"/>
</dbReference>
<dbReference type="InterPro" id="IPR051685">
    <property type="entry name" value="Ycf3/AcsC/BcsC/TPR_MFPF"/>
</dbReference>
<reference evidence="6" key="1">
    <citation type="submission" date="2006-06" db="EMBL/GenBank/DDBJ databases">
        <title>Complete sequence of Trichodesmium erythraeum IMS101.</title>
        <authorList>
            <consortium name="US DOE Joint Genome Institute"/>
            <person name="Copeland A."/>
            <person name="Lucas S."/>
            <person name="Lapidus A."/>
            <person name="Barry K."/>
            <person name="Detter J.C."/>
            <person name="Glavina del Rio T."/>
            <person name="Hammon N."/>
            <person name="Israni S."/>
            <person name="Dalin E."/>
            <person name="Tice H."/>
            <person name="Pitluck S."/>
            <person name="Kiss H."/>
            <person name="Munk A.C."/>
            <person name="Brettin T."/>
            <person name="Bruce D."/>
            <person name="Han C."/>
            <person name="Tapia R."/>
            <person name="Gilna P."/>
            <person name="Schmutz J."/>
            <person name="Larimer F."/>
            <person name="Land M."/>
            <person name="Hauser L."/>
            <person name="Kyrpides N."/>
            <person name="Kim E."/>
            <person name="Richardson P."/>
        </authorList>
    </citation>
    <scope>NUCLEOTIDE SEQUENCE [LARGE SCALE GENOMIC DNA]</scope>
    <source>
        <strain evidence="6">IMS101</strain>
    </source>
</reference>
<evidence type="ECO:0000256" key="2">
    <source>
        <dbReference type="ARBA" id="ARBA00022803"/>
    </source>
</evidence>
<dbReference type="STRING" id="203124.Tery_2395"/>
<accession>Q112G1</accession>
<feature type="repeat" description="TPR" evidence="3">
    <location>
        <begin position="202"/>
        <end position="235"/>
    </location>
</feature>
<keyword evidence="2 3" id="KW-0802">TPR repeat</keyword>
<evidence type="ECO:0000256" key="4">
    <source>
        <dbReference type="SAM" id="MobiDB-lite"/>
    </source>
</evidence>
<feature type="compositionally biased region" description="Polar residues" evidence="4">
    <location>
        <begin position="280"/>
        <end position="294"/>
    </location>
</feature>
<feature type="transmembrane region" description="Helical" evidence="5">
    <location>
        <begin position="21"/>
        <end position="42"/>
    </location>
</feature>
<dbReference type="InterPro" id="IPR011990">
    <property type="entry name" value="TPR-like_helical_dom_sf"/>
</dbReference>
<evidence type="ECO:0000313" key="6">
    <source>
        <dbReference type="EMBL" id="ABG51613.1"/>
    </source>
</evidence>
<dbReference type="HOGENOM" id="CLU_069342_0_0_3"/>
<dbReference type="EMBL" id="CP000393">
    <property type="protein sequence ID" value="ABG51613.1"/>
    <property type="molecule type" value="Genomic_DNA"/>
</dbReference>
<dbReference type="Pfam" id="PF13181">
    <property type="entry name" value="TPR_8"/>
    <property type="match status" value="1"/>
</dbReference>
<dbReference type="PROSITE" id="PS50293">
    <property type="entry name" value="TPR_REGION"/>
    <property type="match status" value="1"/>
</dbReference>
<evidence type="ECO:0000256" key="3">
    <source>
        <dbReference type="PROSITE-ProRule" id="PRU00339"/>
    </source>
</evidence>
<organism evidence="6">
    <name type="scientific">Trichodesmium erythraeum (strain IMS101)</name>
    <dbReference type="NCBI Taxonomy" id="203124"/>
    <lineage>
        <taxon>Bacteria</taxon>
        <taxon>Bacillati</taxon>
        <taxon>Cyanobacteriota</taxon>
        <taxon>Cyanophyceae</taxon>
        <taxon>Oscillatoriophycideae</taxon>
        <taxon>Oscillatoriales</taxon>
        <taxon>Microcoleaceae</taxon>
        <taxon>Trichodesmium</taxon>
    </lineage>
</organism>
<dbReference type="InterPro" id="IPR019734">
    <property type="entry name" value="TPR_rpt"/>
</dbReference>
<proteinExistence type="predicted"/>
<sequence>MLRWGEFNPMVEKNRGFLMTVVVLLIIAFLGFSLSPLLGGLLEANQQNSQSTPSPNQTSVADKEADLLAQARGYELVLQREPDNLTALQGLLQVKLELIQSGKSNIEDILSPLEKLSELNPSSTDYNVLLAQAKAYTGDREGAAQIYRSLLAIKPGDIKALQGLVSLLLEQERPEAAIGLLQDTLKAAPVKNQVEAGSIDIVSVQLILGQVYAQQKRYEEAIAVYDEAIKLSSKDFRPILAKAIILQEQGNTEASQELFNKAIEIAPAGFKDQIKLKASANDSEAQASPEANSTETEKQE</sequence>
<dbReference type="SMART" id="SM00028">
    <property type="entry name" value="TPR"/>
    <property type="match status" value="3"/>
</dbReference>
<keyword evidence="5" id="KW-1133">Transmembrane helix</keyword>
<dbReference type="SUPFAM" id="SSF48452">
    <property type="entry name" value="TPR-like"/>
    <property type="match status" value="1"/>
</dbReference>
<dbReference type="PROSITE" id="PS50005">
    <property type="entry name" value="TPR"/>
    <property type="match status" value="1"/>
</dbReference>
<feature type="region of interest" description="Disordered" evidence="4">
    <location>
        <begin position="279"/>
        <end position="300"/>
    </location>
</feature>
<dbReference type="KEGG" id="ter:Tery_2395"/>
<gene>
    <name evidence="6" type="ordered locus">Tery_2395</name>
</gene>
<evidence type="ECO:0000256" key="5">
    <source>
        <dbReference type="SAM" id="Phobius"/>
    </source>
</evidence>
<dbReference type="RefSeq" id="WP_011611980.1">
    <property type="nucleotide sequence ID" value="NC_008312.1"/>
</dbReference>
<dbReference type="eggNOG" id="COG0457">
    <property type="taxonomic scope" value="Bacteria"/>
</dbReference>
<name>Q112G1_TRIEI</name>
<keyword evidence="1" id="KW-0677">Repeat</keyword>
<dbReference type="AlphaFoldDB" id="Q112G1"/>
<dbReference type="Gene3D" id="1.25.40.10">
    <property type="entry name" value="Tetratricopeptide repeat domain"/>
    <property type="match status" value="2"/>
</dbReference>
<evidence type="ECO:0000256" key="1">
    <source>
        <dbReference type="ARBA" id="ARBA00022737"/>
    </source>
</evidence>
<protein>
    <submittedName>
        <fullName evidence="6">Tetratricopeptide TPR_2</fullName>
    </submittedName>
</protein>
<keyword evidence="5" id="KW-0472">Membrane</keyword>
<dbReference type="PANTHER" id="PTHR44943:SF8">
    <property type="entry name" value="TPR REPEAT-CONTAINING PROTEIN MJ0263"/>
    <property type="match status" value="1"/>
</dbReference>
<dbReference type="PANTHER" id="PTHR44943">
    <property type="entry name" value="CELLULOSE SYNTHASE OPERON PROTEIN C"/>
    <property type="match status" value="1"/>
</dbReference>